<dbReference type="AlphaFoldDB" id="A0A059EAD0"/>
<proteinExistence type="inferred from homology"/>
<dbReference type="InterPro" id="IPR005119">
    <property type="entry name" value="LysR_subst-bd"/>
</dbReference>
<dbReference type="OrthoDB" id="5526340at2"/>
<dbReference type="GO" id="GO:0043565">
    <property type="term" value="F:sequence-specific DNA binding"/>
    <property type="evidence" value="ECO:0007669"/>
    <property type="project" value="TreeGrafter"/>
</dbReference>
<keyword evidence="4" id="KW-0804">Transcription</keyword>
<keyword evidence="2" id="KW-0805">Transcription regulation</keyword>
<dbReference type="SUPFAM" id="SSF53850">
    <property type="entry name" value="Periplasmic binding protein-like II"/>
    <property type="match status" value="1"/>
</dbReference>
<dbReference type="GO" id="GO:0006351">
    <property type="term" value="P:DNA-templated transcription"/>
    <property type="evidence" value="ECO:0007669"/>
    <property type="project" value="TreeGrafter"/>
</dbReference>
<dbReference type="SUPFAM" id="SSF46785">
    <property type="entry name" value="Winged helix' DNA-binding domain"/>
    <property type="match status" value="1"/>
</dbReference>
<dbReference type="Proteomes" id="UP000024547">
    <property type="component" value="Unassembled WGS sequence"/>
</dbReference>
<dbReference type="PATRIC" id="fig|1280948.3.peg.736"/>
<evidence type="ECO:0000313" key="6">
    <source>
        <dbReference type="EMBL" id="KCZ64656.1"/>
    </source>
</evidence>
<dbReference type="RefSeq" id="WP_035548549.1">
    <property type="nucleotide sequence ID" value="NZ_AWFH01000002.1"/>
</dbReference>
<evidence type="ECO:0000256" key="4">
    <source>
        <dbReference type="ARBA" id="ARBA00023163"/>
    </source>
</evidence>
<name>A0A059EAD0_9PROT</name>
<dbReference type="PROSITE" id="PS50931">
    <property type="entry name" value="HTH_LYSR"/>
    <property type="match status" value="1"/>
</dbReference>
<dbReference type="InterPro" id="IPR036390">
    <property type="entry name" value="WH_DNA-bd_sf"/>
</dbReference>
<organism evidence="6 7">
    <name type="scientific">Hyphomonas atlantica</name>
    <dbReference type="NCBI Taxonomy" id="1280948"/>
    <lineage>
        <taxon>Bacteria</taxon>
        <taxon>Pseudomonadati</taxon>
        <taxon>Pseudomonadota</taxon>
        <taxon>Alphaproteobacteria</taxon>
        <taxon>Hyphomonadales</taxon>
        <taxon>Hyphomonadaceae</taxon>
        <taxon>Hyphomonas</taxon>
    </lineage>
</organism>
<accession>A0A059EAD0</accession>
<comment type="similarity">
    <text evidence="1">Belongs to the LysR transcriptional regulatory family.</text>
</comment>
<dbReference type="InterPro" id="IPR058163">
    <property type="entry name" value="LysR-type_TF_proteobact-type"/>
</dbReference>
<dbReference type="GO" id="GO:0003700">
    <property type="term" value="F:DNA-binding transcription factor activity"/>
    <property type="evidence" value="ECO:0007669"/>
    <property type="project" value="InterPro"/>
</dbReference>
<dbReference type="Gene3D" id="3.40.190.10">
    <property type="entry name" value="Periplasmic binding protein-like II"/>
    <property type="match status" value="2"/>
</dbReference>
<evidence type="ECO:0000256" key="2">
    <source>
        <dbReference type="ARBA" id="ARBA00023015"/>
    </source>
</evidence>
<dbReference type="Pfam" id="PF00126">
    <property type="entry name" value="HTH_1"/>
    <property type="match status" value="1"/>
</dbReference>
<dbReference type="eggNOG" id="COG0583">
    <property type="taxonomic scope" value="Bacteria"/>
</dbReference>
<evidence type="ECO:0000259" key="5">
    <source>
        <dbReference type="PROSITE" id="PS50931"/>
    </source>
</evidence>
<reference evidence="6 7" key="1">
    <citation type="journal article" date="2014" name="Antonie Van Leeuwenhoek">
        <title>Hyphomonas beringensis sp. nov. and Hyphomonas chukchiensis sp. nov., isolated from surface seawater of the Bering Sea and Chukchi Sea.</title>
        <authorList>
            <person name="Li C."/>
            <person name="Lai Q."/>
            <person name="Li G."/>
            <person name="Dong C."/>
            <person name="Wang J."/>
            <person name="Liao Y."/>
            <person name="Shao Z."/>
        </authorList>
    </citation>
    <scope>NUCLEOTIDE SEQUENCE [LARGE SCALE GENOMIC DNA]</scope>
    <source>
        <strain evidence="6 7">22II1-22F38</strain>
    </source>
</reference>
<keyword evidence="3" id="KW-0238">DNA-binding</keyword>
<dbReference type="STRING" id="1280948.HY36_12485"/>
<dbReference type="InterPro" id="IPR000847">
    <property type="entry name" value="LysR_HTH_N"/>
</dbReference>
<dbReference type="PANTHER" id="PTHR30537:SF74">
    <property type="entry name" value="HTH-TYPE TRANSCRIPTIONAL REGULATOR TRPI"/>
    <property type="match status" value="1"/>
</dbReference>
<evidence type="ECO:0000256" key="3">
    <source>
        <dbReference type="ARBA" id="ARBA00023125"/>
    </source>
</evidence>
<feature type="domain" description="HTH lysR-type" evidence="5">
    <location>
        <begin position="6"/>
        <end position="63"/>
    </location>
</feature>
<gene>
    <name evidence="6" type="ORF">HY36_12485</name>
</gene>
<dbReference type="EMBL" id="AWFH01000002">
    <property type="protein sequence ID" value="KCZ64656.1"/>
    <property type="molecule type" value="Genomic_DNA"/>
</dbReference>
<dbReference type="Pfam" id="PF03466">
    <property type="entry name" value="LysR_substrate"/>
    <property type="match status" value="1"/>
</dbReference>
<protein>
    <recommendedName>
        <fullName evidence="5">HTH lysR-type domain-containing protein</fullName>
    </recommendedName>
</protein>
<keyword evidence="7" id="KW-1185">Reference proteome</keyword>
<comment type="caution">
    <text evidence="6">The sequence shown here is derived from an EMBL/GenBank/DDBJ whole genome shotgun (WGS) entry which is preliminary data.</text>
</comment>
<dbReference type="Gene3D" id="1.10.10.10">
    <property type="entry name" value="Winged helix-like DNA-binding domain superfamily/Winged helix DNA-binding domain"/>
    <property type="match status" value="1"/>
</dbReference>
<dbReference type="InterPro" id="IPR036388">
    <property type="entry name" value="WH-like_DNA-bd_sf"/>
</dbReference>
<sequence>MRHHLPPLNALRAFEVTGRTGSLSAASRELGVSVGAVSRHVNLLEDYLGYKLFLRQHNGMLLTQGGELYHDQIASAFDLIDNASRSRHVGTKHAIRFRAYTSFATDWLSPRLPDFRRRHPDIAVQLKQSLNETNFASEPIDAAISALPVLQRDVLSVDLFNTIFLLVCADGGTRTRALEGDFFSADAPPILFARRERPFWEQYFDRMNLPAPPFANGLEFDNLSLTYQAARNGAGIALGQLFLVADDLMTGRLVPAARAYVELDIPHRFVYRTGRDASTDVNALKCWMLDQASQTKAQMTKIRAELDHL</sequence>
<evidence type="ECO:0000256" key="1">
    <source>
        <dbReference type="ARBA" id="ARBA00009437"/>
    </source>
</evidence>
<dbReference type="PANTHER" id="PTHR30537">
    <property type="entry name" value="HTH-TYPE TRANSCRIPTIONAL REGULATOR"/>
    <property type="match status" value="1"/>
</dbReference>
<evidence type="ECO:0000313" key="7">
    <source>
        <dbReference type="Proteomes" id="UP000024547"/>
    </source>
</evidence>